<dbReference type="Proteomes" id="UP000029120">
    <property type="component" value="Chromosome 7"/>
</dbReference>
<accession>A0A087GHY5</accession>
<feature type="region of interest" description="Disordered" evidence="2">
    <location>
        <begin position="1"/>
        <end position="42"/>
    </location>
</feature>
<name>A0A087GHY5_ARAAL</name>
<evidence type="ECO:0000256" key="2">
    <source>
        <dbReference type="SAM" id="MobiDB-lite"/>
    </source>
</evidence>
<dbReference type="AlphaFoldDB" id="A0A087GHY5"/>
<evidence type="ECO:0000256" key="1">
    <source>
        <dbReference type="SAM" id="Coils"/>
    </source>
</evidence>
<dbReference type="Gramene" id="KFK29487">
    <property type="protein sequence ID" value="KFK29487"/>
    <property type="gene ID" value="AALP_AA7G140600"/>
</dbReference>
<keyword evidence="1" id="KW-0175">Coiled coil</keyword>
<evidence type="ECO:0000313" key="3">
    <source>
        <dbReference type="EMBL" id="KFK29487.1"/>
    </source>
</evidence>
<feature type="compositionally biased region" description="Low complexity" evidence="2">
    <location>
        <begin position="12"/>
        <end position="23"/>
    </location>
</feature>
<feature type="coiled-coil region" evidence="1">
    <location>
        <begin position="135"/>
        <end position="183"/>
    </location>
</feature>
<keyword evidence="4" id="KW-1185">Reference proteome</keyword>
<feature type="region of interest" description="Disordered" evidence="2">
    <location>
        <begin position="69"/>
        <end position="94"/>
    </location>
</feature>
<evidence type="ECO:0000313" key="4">
    <source>
        <dbReference type="Proteomes" id="UP000029120"/>
    </source>
</evidence>
<gene>
    <name evidence="3" type="ordered locus">AALP_Aa7g140600</name>
</gene>
<protein>
    <submittedName>
        <fullName evidence="3">Uncharacterized protein</fullName>
    </submittedName>
</protein>
<feature type="compositionally biased region" description="Low complexity" evidence="2">
    <location>
        <begin position="30"/>
        <end position="42"/>
    </location>
</feature>
<sequence length="230" mass="25034">MPTTVLAPPKPTTASASAKPTTTVPSEPCTTSSAKMTTTTAKGSRLPFVTRIDLVTALHALLPSDYDAKRAAKGKGHEGDDRKRSSDTDDDKTSASSLFSTLAFSDDVVALIHTKSSGEMMRQGLKFLALVNKVGHELEAEAKNFKKQVEDEKHRTENLRNAVDELRVERDTAFAQIDRKNKELTDKAKEIVTFKPEARKSVVAFLAKAEKSVTALAAAEEREQYSAAIV</sequence>
<dbReference type="EMBL" id="CM002875">
    <property type="protein sequence ID" value="KFK29487.1"/>
    <property type="molecule type" value="Genomic_DNA"/>
</dbReference>
<feature type="compositionally biased region" description="Basic and acidic residues" evidence="2">
    <location>
        <begin position="69"/>
        <end position="93"/>
    </location>
</feature>
<proteinExistence type="predicted"/>
<reference evidence="4" key="1">
    <citation type="journal article" date="2015" name="Nat. Plants">
        <title>Genome expansion of Arabis alpina linked with retrotransposition and reduced symmetric DNA methylation.</title>
        <authorList>
            <person name="Willing E.M."/>
            <person name="Rawat V."/>
            <person name="Mandakova T."/>
            <person name="Maumus F."/>
            <person name="James G.V."/>
            <person name="Nordstroem K.J."/>
            <person name="Becker C."/>
            <person name="Warthmann N."/>
            <person name="Chica C."/>
            <person name="Szarzynska B."/>
            <person name="Zytnicki M."/>
            <person name="Albani M.C."/>
            <person name="Kiefer C."/>
            <person name="Bergonzi S."/>
            <person name="Castaings L."/>
            <person name="Mateos J.L."/>
            <person name="Berns M.C."/>
            <person name="Bujdoso N."/>
            <person name="Piofczyk T."/>
            <person name="de Lorenzo L."/>
            <person name="Barrero-Sicilia C."/>
            <person name="Mateos I."/>
            <person name="Piednoel M."/>
            <person name="Hagmann J."/>
            <person name="Chen-Min-Tao R."/>
            <person name="Iglesias-Fernandez R."/>
            <person name="Schuster S.C."/>
            <person name="Alonso-Blanco C."/>
            <person name="Roudier F."/>
            <person name="Carbonero P."/>
            <person name="Paz-Ares J."/>
            <person name="Davis S.J."/>
            <person name="Pecinka A."/>
            <person name="Quesneville H."/>
            <person name="Colot V."/>
            <person name="Lysak M.A."/>
            <person name="Weigel D."/>
            <person name="Coupland G."/>
            <person name="Schneeberger K."/>
        </authorList>
    </citation>
    <scope>NUCLEOTIDE SEQUENCE [LARGE SCALE GENOMIC DNA]</scope>
    <source>
        <strain evidence="4">cv. Pajares</strain>
    </source>
</reference>
<organism evidence="3 4">
    <name type="scientific">Arabis alpina</name>
    <name type="common">Alpine rock-cress</name>
    <dbReference type="NCBI Taxonomy" id="50452"/>
    <lineage>
        <taxon>Eukaryota</taxon>
        <taxon>Viridiplantae</taxon>
        <taxon>Streptophyta</taxon>
        <taxon>Embryophyta</taxon>
        <taxon>Tracheophyta</taxon>
        <taxon>Spermatophyta</taxon>
        <taxon>Magnoliopsida</taxon>
        <taxon>eudicotyledons</taxon>
        <taxon>Gunneridae</taxon>
        <taxon>Pentapetalae</taxon>
        <taxon>rosids</taxon>
        <taxon>malvids</taxon>
        <taxon>Brassicales</taxon>
        <taxon>Brassicaceae</taxon>
        <taxon>Arabideae</taxon>
        <taxon>Arabis</taxon>
    </lineage>
</organism>